<reference evidence="14 15" key="1">
    <citation type="submission" date="2016-07" db="EMBL/GenBank/DDBJ databases">
        <title>Characterization of isolates of Eisenbergiella tayi derived from blood cultures, using whole genome sequencing.</title>
        <authorList>
            <person name="Burdz T."/>
            <person name="Wiebe D."/>
            <person name="Huynh C."/>
            <person name="Bernard K."/>
        </authorList>
    </citation>
    <scope>NUCLEOTIDE SEQUENCE [LARGE SCALE GENOMIC DNA]</scope>
    <source>
        <strain evidence="14 15">NML 110608</strain>
    </source>
</reference>
<evidence type="ECO:0000259" key="13">
    <source>
        <dbReference type="PROSITE" id="PS50885"/>
    </source>
</evidence>
<proteinExistence type="predicted"/>
<evidence type="ECO:0000256" key="11">
    <source>
        <dbReference type="ARBA" id="ARBA00023136"/>
    </source>
</evidence>
<dbReference type="EC" id="2.7.13.3" evidence="14"/>
<dbReference type="PANTHER" id="PTHR34220:SF11">
    <property type="entry name" value="SENSOR PROTEIN KINASE HPTS"/>
    <property type="match status" value="1"/>
</dbReference>
<dbReference type="RefSeq" id="WP_069154598.1">
    <property type="nucleotide sequence ID" value="NZ_MCGH01000003.1"/>
</dbReference>
<dbReference type="SUPFAM" id="SSF55874">
    <property type="entry name" value="ATPase domain of HSP90 chaperone/DNA topoisomerase II/histidine kinase"/>
    <property type="match status" value="1"/>
</dbReference>
<name>A0A1E3A6R6_9FIRM</name>
<dbReference type="InterPro" id="IPR010559">
    <property type="entry name" value="Sig_transdc_His_kin_internal"/>
</dbReference>
<dbReference type="Gene3D" id="6.10.340.10">
    <property type="match status" value="1"/>
</dbReference>
<dbReference type="InterPro" id="IPR003660">
    <property type="entry name" value="HAMP_dom"/>
</dbReference>
<sequence length="580" mass="67527">MFSKVTKLQTRFFICYILAIFIPIMFLSSMIYYYHNDQRTKEYLNEKKNSLITEQNYLMNQLDDAQIHFNQLKSNYELQKLLRGFYSKEQEIVYAYNSQIYSLLSNIFLYDTNISGITIYAENRKAAEILRFFETVDSIPLGSDSYSGLIDGFWSVDTDGEATGFSFYKGFTNPPMTVFPGIARLNYNSNIFDSYARENPDTAVYVYLNGNLMYEYNVSAETTLCMEDYEKQLICGMRKETVMIIPDAQKRCILSSFTLNDGVFQVVKITPEPGNIFSYRPFLLSFLVSIFILICASIIMFLLIFRPFKNIVRLSEHMNRQNTHTLTPYTGMLSKDETGDLILSFNQMTERINELSSSLLNNEMQLKNAQIEALQAQLNPHFFYGTLESIRMIAEASHQELISEITFAFGKLMRYSLSREYLVPVSIEIDMTQQYVSIQEKRLVSRFDVEWELCELDEKWRCPKFVLFSMVENVFSHNVSKCRNFIQISVSVTKEGEDLIFTVSNTGPGVSQGRLEELHYLLEHPRERDTMKSENNGRSIFNISDRLKLFYGEGYHFTIESEENVLTTCSVRIHKHFIDF</sequence>
<organism evidence="14 15">
    <name type="scientific">Eisenbergiella tayi</name>
    <dbReference type="NCBI Taxonomy" id="1432052"/>
    <lineage>
        <taxon>Bacteria</taxon>
        <taxon>Bacillati</taxon>
        <taxon>Bacillota</taxon>
        <taxon>Clostridia</taxon>
        <taxon>Lachnospirales</taxon>
        <taxon>Lachnospiraceae</taxon>
        <taxon>Eisenbergiella</taxon>
    </lineage>
</organism>
<evidence type="ECO:0000313" key="14">
    <source>
        <dbReference type="EMBL" id="ODM04464.1"/>
    </source>
</evidence>
<dbReference type="GO" id="GO:0005524">
    <property type="term" value="F:ATP binding"/>
    <property type="evidence" value="ECO:0007669"/>
    <property type="project" value="UniProtKB-KW"/>
</dbReference>
<dbReference type="GO" id="GO:0005886">
    <property type="term" value="C:plasma membrane"/>
    <property type="evidence" value="ECO:0007669"/>
    <property type="project" value="UniProtKB-SubCell"/>
</dbReference>
<keyword evidence="11 12" id="KW-0472">Membrane</keyword>
<evidence type="ECO:0000313" key="15">
    <source>
        <dbReference type="Proteomes" id="UP000094067"/>
    </source>
</evidence>
<evidence type="ECO:0000256" key="7">
    <source>
        <dbReference type="ARBA" id="ARBA00022777"/>
    </source>
</evidence>
<comment type="subcellular location">
    <subcellularLocation>
        <location evidence="1">Cell membrane</location>
        <topology evidence="1">Multi-pass membrane protein</topology>
    </subcellularLocation>
</comment>
<evidence type="ECO:0000256" key="5">
    <source>
        <dbReference type="ARBA" id="ARBA00022692"/>
    </source>
</evidence>
<dbReference type="InterPro" id="IPR050640">
    <property type="entry name" value="Bact_2-comp_sensor_kinase"/>
</dbReference>
<protein>
    <submittedName>
        <fullName evidence="14">Sensor histidine kinase YpdA</fullName>
        <ecNumber evidence="14">2.7.13.3</ecNumber>
    </submittedName>
</protein>
<dbReference type="GO" id="GO:0000155">
    <property type="term" value="F:phosphorelay sensor kinase activity"/>
    <property type="evidence" value="ECO:0007669"/>
    <property type="project" value="InterPro"/>
</dbReference>
<evidence type="ECO:0000256" key="3">
    <source>
        <dbReference type="ARBA" id="ARBA00022553"/>
    </source>
</evidence>
<accession>A0A1E3A6R6</accession>
<evidence type="ECO:0000256" key="4">
    <source>
        <dbReference type="ARBA" id="ARBA00022679"/>
    </source>
</evidence>
<evidence type="ECO:0000256" key="8">
    <source>
        <dbReference type="ARBA" id="ARBA00022840"/>
    </source>
</evidence>
<dbReference type="Proteomes" id="UP000094067">
    <property type="component" value="Unassembled WGS sequence"/>
</dbReference>
<feature type="transmembrane region" description="Helical" evidence="12">
    <location>
        <begin position="282"/>
        <end position="305"/>
    </location>
</feature>
<keyword evidence="8" id="KW-0067">ATP-binding</keyword>
<evidence type="ECO:0000256" key="2">
    <source>
        <dbReference type="ARBA" id="ARBA00022475"/>
    </source>
</evidence>
<keyword evidence="3" id="KW-0597">Phosphoprotein</keyword>
<dbReference type="PROSITE" id="PS50885">
    <property type="entry name" value="HAMP"/>
    <property type="match status" value="1"/>
</dbReference>
<feature type="transmembrane region" description="Helical" evidence="12">
    <location>
        <begin position="12"/>
        <end position="34"/>
    </location>
</feature>
<dbReference type="InterPro" id="IPR036890">
    <property type="entry name" value="HATPase_C_sf"/>
</dbReference>
<evidence type="ECO:0000256" key="1">
    <source>
        <dbReference type="ARBA" id="ARBA00004651"/>
    </source>
</evidence>
<keyword evidence="6" id="KW-0547">Nucleotide-binding</keyword>
<dbReference type="Pfam" id="PF06580">
    <property type="entry name" value="His_kinase"/>
    <property type="match status" value="1"/>
</dbReference>
<dbReference type="CDD" id="cd06225">
    <property type="entry name" value="HAMP"/>
    <property type="match status" value="1"/>
</dbReference>
<keyword evidence="10" id="KW-0902">Two-component regulatory system</keyword>
<dbReference type="PANTHER" id="PTHR34220">
    <property type="entry name" value="SENSOR HISTIDINE KINASE YPDA"/>
    <property type="match status" value="1"/>
</dbReference>
<keyword evidence="9 12" id="KW-1133">Transmembrane helix</keyword>
<dbReference type="PATRIC" id="fig|1432052.4.peg.5861"/>
<dbReference type="Gene3D" id="3.30.565.10">
    <property type="entry name" value="Histidine kinase-like ATPase, C-terminal domain"/>
    <property type="match status" value="1"/>
</dbReference>
<dbReference type="EMBL" id="MCGH01000003">
    <property type="protein sequence ID" value="ODM04464.1"/>
    <property type="molecule type" value="Genomic_DNA"/>
</dbReference>
<evidence type="ECO:0000256" key="6">
    <source>
        <dbReference type="ARBA" id="ARBA00022741"/>
    </source>
</evidence>
<keyword evidence="5 12" id="KW-0812">Transmembrane</keyword>
<dbReference type="AlphaFoldDB" id="A0A1E3A6R6"/>
<keyword evidence="4 14" id="KW-0808">Transferase</keyword>
<gene>
    <name evidence="14" type="primary">ypdA_25</name>
    <name evidence="14" type="ORF">BEI61_05271</name>
</gene>
<evidence type="ECO:0000256" key="12">
    <source>
        <dbReference type="SAM" id="Phobius"/>
    </source>
</evidence>
<comment type="caution">
    <text evidence="14">The sequence shown here is derived from an EMBL/GenBank/DDBJ whole genome shotgun (WGS) entry which is preliminary data.</text>
</comment>
<keyword evidence="2" id="KW-1003">Cell membrane</keyword>
<evidence type="ECO:0000256" key="10">
    <source>
        <dbReference type="ARBA" id="ARBA00023012"/>
    </source>
</evidence>
<feature type="domain" description="HAMP" evidence="13">
    <location>
        <begin position="302"/>
        <end position="357"/>
    </location>
</feature>
<keyword evidence="7 14" id="KW-0418">Kinase</keyword>
<evidence type="ECO:0000256" key="9">
    <source>
        <dbReference type="ARBA" id="ARBA00022989"/>
    </source>
</evidence>